<dbReference type="Pfam" id="PF00528">
    <property type="entry name" value="BPD_transp_1"/>
    <property type="match status" value="1"/>
</dbReference>
<sequence length="294" mass="33619">MSKQYEFKAPILPYILVLPQMVIVFIFFFWPAAQAILQSFYLQDPFGGRMIFVGFQNYSRLLADPDYWQSFTVSTAFAVCITVGAMTISLFLAIQANKKIRFASFYKTMLIWPYAVSTLVAGAIWLFMFNPNVGVIAYMLKHTFHVDWQYLLNFNQAFLLLTLAATWKQLAYNFVFFLAGLQSVPATLIEAAEIDGASPSTRFWKIIFPMLSPTTFYLLVMNLVYGFFETFPIIHQITQGAPGKSTGILVYKVWRDGVINLDLGSSAAQSVILMIMVILLTVFQFRFIERRVTY</sequence>
<dbReference type="GO" id="GO:0055085">
    <property type="term" value="P:transmembrane transport"/>
    <property type="evidence" value="ECO:0007669"/>
    <property type="project" value="InterPro"/>
</dbReference>
<feature type="domain" description="ABC transmembrane type-1" evidence="11">
    <location>
        <begin position="71"/>
        <end position="284"/>
    </location>
</feature>
<keyword evidence="4" id="KW-1003">Cell membrane</keyword>
<keyword evidence="3 10" id="KW-0813">Transport</keyword>
<accession>A0A3P3XKU1</accession>
<dbReference type="EMBL" id="FWDM01000032">
    <property type="protein sequence ID" value="SLM14994.1"/>
    <property type="molecule type" value="Genomic_DNA"/>
</dbReference>
<feature type="transmembrane region" description="Helical" evidence="10">
    <location>
        <begin position="12"/>
        <end position="33"/>
    </location>
</feature>
<evidence type="ECO:0000256" key="10">
    <source>
        <dbReference type="RuleBase" id="RU363032"/>
    </source>
</evidence>
<dbReference type="InterPro" id="IPR000515">
    <property type="entry name" value="MetI-like"/>
</dbReference>
<keyword evidence="6 10" id="KW-0812">Transmembrane</keyword>
<evidence type="ECO:0000259" key="11">
    <source>
        <dbReference type="PROSITE" id="PS50928"/>
    </source>
</evidence>
<evidence type="ECO:0000256" key="4">
    <source>
        <dbReference type="ARBA" id="ARBA00022475"/>
    </source>
</evidence>
<comment type="similarity">
    <text evidence="10">Belongs to the binding-protein-dependent transport system permease family.</text>
</comment>
<dbReference type="PROSITE" id="PS50928">
    <property type="entry name" value="ABC_TM1"/>
    <property type="match status" value="1"/>
</dbReference>
<proteinExistence type="inferred from homology"/>
<evidence type="ECO:0000256" key="5">
    <source>
        <dbReference type="ARBA" id="ARBA00022519"/>
    </source>
</evidence>
<evidence type="ECO:0000256" key="8">
    <source>
        <dbReference type="ARBA" id="ARBA00023136"/>
    </source>
</evidence>
<keyword evidence="7 10" id="KW-1133">Transmembrane helix</keyword>
<evidence type="ECO:0000313" key="12">
    <source>
        <dbReference type="EMBL" id="SLM14994.1"/>
    </source>
</evidence>
<dbReference type="PANTHER" id="PTHR43227:SF9">
    <property type="entry name" value="SN-GLYCEROL-3-PHOSPHATE TRANSPORT SYSTEM PERMEASE PROTEIN UGPA"/>
    <property type="match status" value="1"/>
</dbReference>
<gene>
    <name evidence="12" type="primary">ugpA</name>
    <name evidence="12" type="ORF">SPIROBIBN47_380028</name>
</gene>
<evidence type="ECO:0000256" key="6">
    <source>
        <dbReference type="ARBA" id="ARBA00022692"/>
    </source>
</evidence>
<dbReference type="GO" id="GO:0005886">
    <property type="term" value="C:plasma membrane"/>
    <property type="evidence" value="ECO:0007669"/>
    <property type="project" value="UniProtKB-SubCell"/>
</dbReference>
<dbReference type="SUPFAM" id="SSF161098">
    <property type="entry name" value="MetI-like"/>
    <property type="match status" value="1"/>
</dbReference>
<evidence type="ECO:0000256" key="1">
    <source>
        <dbReference type="ARBA" id="ARBA00004429"/>
    </source>
</evidence>
<comment type="subunit">
    <text evidence="2">The complex is composed of two ATP-binding proteins (UgpC), two transmembrane proteins (UgpA and UgpE) and a solute-binding protein (UgpB).</text>
</comment>
<dbReference type="PANTHER" id="PTHR43227">
    <property type="entry name" value="BLL4140 PROTEIN"/>
    <property type="match status" value="1"/>
</dbReference>
<feature type="transmembrane region" description="Helical" evidence="10">
    <location>
        <begin position="267"/>
        <end position="288"/>
    </location>
</feature>
<protein>
    <recommendedName>
        <fullName evidence="9">sn-glycerol-3-phosphate transport system permease protein UgpA</fullName>
    </recommendedName>
</protein>
<keyword evidence="5" id="KW-0997">Cell inner membrane</keyword>
<feature type="transmembrane region" description="Helical" evidence="10">
    <location>
        <begin position="105"/>
        <end position="128"/>
    </location>
</feature>
<evidence type="ECO:0000256" key="2">
    <source>
        <dbReference type="ARBA" id="ARBA00011557"/>
    </source>
</evidence>
<name>A0A3P3XKU1_9SPIR</name>
<dbReference type="Gene3D" id="1.10.3720.10">
    <property type="entry name" value="MetI-like"/>
    <property type="match status" value="1"/>
</dbReference>
<reference evidence="12" key="1">
    <citation type="submission" date="2017-02" db="EMBL/GenBank/DDBJ databases">
        <authorList>
            <person name="Regsiter A."/>
            <person name="William W."/>
        </authorList>
    </citation>
    <scope>NUCLEOTIDE SEQUENCE</scope>
    <source>
        <strain evidence="12">Bib</strain>
    </source>
</reference>
<keyword evidence="8 10" id="KW-0472">Membrane</keyword>
<evidence type="ECO:0000256" key="9">
    <source>
        <dbReference type="ARBA" id="ARBA00040780"/>
    </source>
</evidence>
<dbReference type="InterPro" id="IPR035906">
    <property type="entry name" value="MetI-like_sf"/>
</dbReference>
<feature type="transmembrane region" description="Helical" evidence="10">
    <location>
        <begin position="67"/>
        <end position="93"/>
    </location>
</feature>
<comment type="subcellular location">
    <subcellularLocation>
        <location evidence="1">Cell inner membrane</location>
        <topology evidence="1">Multi-pass membrane protein</topology>
    </subcellularLocation>
    <subcellularLocation>
        <location evidence="10">Cell membrane</location>
        <topology evidence="10">Multi-pass membrane protein</topology>
    </subcellularLocation>
</comment>
<feature type="transmembrane region" description="Helical" evidence="10">
    <location>
        <begin position="206"/>
        <end position="228"/>
    </location>
</feature>
<dbReference type="AlphaFoldDB" id="A0A3P3XKU1"/>
<evidence type="ECO:0000256" key="3">
    <source>
        <dbReference type="ARBA" id="ARBA00022448"/>
    </source>
</evidence>
<dbReference type="InterPro" id="IPR050809">
    <property type="entry name" value="UgpAE/MalFG_permease"/>
</dbReference>
<dbReference type="CDD" id="cd06261">
    <property type="entry name" value="TM_PBP2"/>
    <property type="match status" value="1"/>
</dbReference>
<evidence type="ECO:0000256" key="7">
    <source>
        <dbReference type="ARBA" id="ARBA00022989"/>
    </source>
</evidence>
<organism evidence="12">
    <name type="scientific">uncultured spirochete</name>
    <dbReference type="NCBI Taxonomy" id="156406"/>
    <lineage>
        <taxon>Bacteria</taxon>
        <taxon>Pseudomonadati</taxon>
        <taxon>Spirochaetota</taxon>
        <taxon>Spirochaetia</taxon>
        <taxon>Spirochaetales</taxon>
        <taxon>environmental samples</taxon>
    </lineage>
</organism>